<dbReference type="SUPFAM" id="SSF57903">
    <property type="entry name" value="FYVE/PHD zinc finger"/>
    <property type="match status" value="1"/>
</dbReference>
<dbReference type="InterPro" id="IPR009057">
    <property type="entry name" value="Homeodomain-like_sf"/>
</dbReference>
<evidence type="ECO:0000313" key="8">
    <source>
        <dbReference type="Proteomes" id="UP000789524"/>
    </source>
</evidence>
<sequence>MVDQTNLYAGQKNKPMIKTRVLIDITIPCPNYRRKKIIKMEEKKKKGSWEPQSLRTAIDKVMSKELSVRQAAMQYNIPKSTIHDKIKALNRGEEVTMKPKLGKFTSTFSAEYEQVLVDHIKDLSNRCMPLMKKEFLKLAYDLAEVMKIPHRFNKEKGSADAYSQRCDLWMRTNAGCRITDYDIAGLVKEAFIKVARLDIAVSGFKCTGIHPFDRHLFSDLDYLAADMTNIPLEQTETSSNPLNNEQAVVISNSIIEEQIKESEQSISEPITTSPKPSTSSAPDLVQIIHNLSPLPDAAKKRTAARKRKSERSEILTSSPYKKVVEEKENEKNMKDKKKEIKSKFEVAMRGKGKQTKGIKTKGKSVDKGKEATNVKPKGKKGSEVEPLTETSNTNITICVVCLEDTDEDWIQCSSCRGWIHEACADIPECGDDYICDRCSPTKSRREVVEAFKKSISFRDCTYAPARVLPVSNNKIRVEFDTQAQCDNALIKLHSKPDAPVTAELARKLKPMILLKRISSDMAPKDLVSTLLCQNPQLHTYSDTDITFCFKRGNNRSTHLYKAVLVANPATWKTIVDMGRVCLDFQKVHAEDFSPFLEYQKCLNFGHVKKHCRTEATRCSHCASDTHTHDQCPTT</sequence>
<reference evidence="7" key="1">
    <citation type="submission" date="2021-09" db="EMBL/GenBank/DDBJ databases">
        <authorList>
            <person name="Martin H S."/>
        </authorList>
    </citation>
    <scope>NUCLEOTIDE SEQUENCE</scope>
</reference>
<feature type="compositionally biased region" description="Basic residues" evidence="5">
    <location>
        <begin position="350"/>
        <end position="362"/>
    </location>
</feature>
<dbReference type="Pfam" id="PF05225">
    <property type="entry name" value="HTH_psq"/>
    <property type="match status" value="1"/>
</dbReference>
<evidence type="ECO:0000256" key="4">
    <source>
        <dbReference type="ARBA" id="ARBA00022833"/>
    </source>
</evidence>
<feature type="compositionally biased region" description="Low complexity" evidence="5">
    <location>
        <begin position="264"/>
        <end position="280"/>
    </location>
</feature>
<dbReference type="InterPro" id="IPR013083">
    <property type="entry name" value="Znf_RING/FYVE/PHD"/>
</dbReference>
<evidence type="ECO:0000259" key="6">
    <source>
        <dbReference type="SMART" id="SM00249"/>
    </source>
</evidence>
<dbReference type="EMBL" id="CAKASE010000072">
    <property type="protein sequence ID" value="CAG9574305.1"/>
    <property type="molecule type" value="Genomic_DNA"/>
</dbReference>
<evidence type="ECO:0000256" key="1">
    <source>
        <dbReference type="ARBA" id="ARBA00004123"/>
    </source>
</evidence>
<keyword evidence="3" id="KW-0863">Zinc-finger</keyword>
<organism evidence="7 8">
    <name type="scientific">Danaus chrysippus</name>
    <name type="common">African queen</name>
    <dbReference type="NCBI Taxonomy" id="151541"/>
    <lineage>
        <taxon>Eukaryota</taxon>
        <taxon>Metazoa</taxon>
        <taxon>Ecdysozoa</taxon>
        <taxon>Arthropoda</taxon>
        <taxon>Hexapoda</taxon>
        <taxon>Insecta</taxon>
        <taxon>Pterygota</taxon>
        <taxon>Neoptera</taxon>
        <taxon>Endopterygota</taxon>
        <taxon>Lepidoptera</taxon>
        <taxon>Glossata</taxon>
        <taxon>Ditrysia</taxon>
        <taxon>Papilionoidea</taxon>
        <taxon>Nymphalidae</taxon>
        <taxon>Danainae</taxon>
        <taxon>Danaini</taxon>
        <taxon>Danaina</taxon>
        <taxon>Danaus</taxon>
        <taxon>Anosia</taxon>
    </lineage>
</organism>
<keyword evidence="8" id="KW-1185">Reference proteome</keyword>
<evidence type="ECO:0000256" key="2">
    <source>
        <dbReference type="ARBA" id="ARBA00022723"/>
    </source>
</evidence>
<dbReference type="Proteomes" id="UP000789524">
    <property type="component" value="Unassembled WGS sequence"/>
</dbReference>
<dbReference type="InterPro" id="IPR011011">
    <property type="entry name" value="Znf_FYVE_PHD"/>
</dbReference>
<accession>A0A8J2QZS5</accession>
<evidence type="ECO:0000256" key="5">
    <source>
        <dbReference type="SAM" id="MobiDB-lite"/>
    </source>
</evidence>
<comment type="caution">
    <text evidence="7">The sequence shown here is derived from an EMBL/GenBank/DDBJ whole genome shotgun (WGS) entry which is preliminary data.</text>
</comment>
<dbReference type="SMART" id="SM00249">
    <property type="entry name" value="PHD"/>
    <property type="match status" value="1"/>
</dbReference>
<evidence type="ECO:0000256" key="3">
    <source>
        <dbReference type="ARBA" id="ARBA00022771"/>
    </source>
</evidence>
<dbReference type="SUPFAM" id="SSF46689">
    <property type="entry name" value="Homeodomain-like"/>
    <property type="match status" value="1"/>
</dbReference>
<feature type="domain" description="Zinc finger PHD-type" evidence="6">
    <location>
        <begin position="397"/>
        <end position="439"/>
    </location>
</feature>
<dbReference type="Gene3D" id="3.30.40.10">
    <property type="entry name" value="Zinc/RING finger domain, C3HC4 (zinc finger)"/>
    <property type="match status" value="1"/>
</dbReference>
<gene>
    <name evidence="7" type="ORF">DCHRY22_LOCUS10847</name>
</gene>
<dbReference type="GO" id="GO:0003677">
    <property type="term" value="F:DNA binding"/>
    <property type="evidence" value="ECO:0007669"/>
    <property type="project" value="InterPro"/>
</dbReference>
<keyword evidence="2" id="KW-0479">Metal-binding</keyword>
<feature type="compositionally biased region" description="Basic and acidic residues" evidence="5">
    <location>
        <begin position="363"/>
        <end position="372"/>
    </location>
</feature>
<proteinExistence type="predicted"/>
<feature type="region of interest" description="Disordered" evidence="5">
    <location>
        <begin position="348"/>
        <end position="387"/>
    </location>
</feature>
<dbReference type="CDD" id="cd15489">
    <property type="entry name" value="PHD_SF"/>
    <property type="match status" value="1"/>
</dbReference>
<feature type="region of interest" description="Disordered" evidence="5">
    <location>
        <begin position="261"/>
        <end position="281"/>
    </location>
</feature>
<feature type="compositionally biased region" description="Basic residues" evidence="5">
    <location>
        <begin position="300"/>
        <end position="309"/>
    </location>
</feature>
<dbReference type="Gene3D" id="1.10.10.60">
    <property type="entry name" value="Homeodomain-like"/>
    <property type="match status" value="1"/>
</dbReference>
<feature type="region of interest" description="Disordered" evidence="5">
    <location>
        <begin position="293"/>
        <end position="316"/>
    </location>
</feature>
<dbReference type="InterPro" id="IPR007889">
    <property type="entry name" value="HTH_Psq"/>
</dbReference>
<dbReference type="InterPro" id="IPR001965">
    <property type="entry name" value="Znf_PHD"/>
</dbReference>
<name>A0A8J2QZS5_9NEOP</name>
<dbReference type="GO" id="GO:0005634">
    <property type="term" value="C:nucleus"/>
    <property type="evidence" value="ECO:0007669"/>
    <property type="project" value="UniProtKB-SubCell"/>
</dbReference>
<dbReference type="OrthoDB" id="10022108at2759"/>
<keyword evidence="4" id="KW-0862">Zinc</keyword>
<dbReference type="AlphaFoldDB" id="A0A8J2QZS5"/>
<comment type="subcellular location">
    <subcellularLocation>
        <location evidence="1">Nucleus</location>
    </subcellularLocation>
</comment>
<evidence type="ECO:0000313" key="7">
    <source>
        <dbReference type="EMBL" id="CAG9574305.1"/>
    </source>
</evidence>
<protein>
    <submittedName>
        <fullName evidence="7">(African queen) hypothetical protein</fullName>
    </submittedName>
</protein>
<dbReference type="GO" id="GO:0008270">
    <property type="term" value="F:zinc ion binding"/>
    <property type="evidence" value="ECO:0007669"/>
    <property type="project" value="UniProtKB-KW"/>
</dbReference>